<dbReference type="EMBL" id="JYDI01000320">
    <property type="protein sequence ID" value="KRY45900.1"/>
    <property type="molecule type" value="Genomic_DNA"/>
</dbReference>
<name>A0A0V1CAF6_TRIBR</name>
<sequence length="280" mass="30994">MSELSLTIITSFVYPFCTTFQFLLHKSSIKNFLDSRNVRELLDWISLGYLHQESVGNCALSFPETGPGAAWSDSSLSLFRKPKDSVLVQELLEHEQFSYLETPPLMYAANSIYHEDIISASCISSAKLLLETAVTDRVHYILHNTVAIPNGLSKGTCSRSDPKDATSPADTSRRPAAGRDSVMFAKPQQDSYQRCAHVPLAAGTYSSPPDDISVDAMPHVSGRHQALGCADARLQGCRLRDFVKLRVYTLGAGHIGCNRVVQCRQKERVDALRETLRSED</sequence>
<reference evidence="2 3" key="1">
    <citation type="submission" date="2015-01" db="EMBL/GenBank/DDBJ databases">
        <title>Evolution of Trichinella species and genotypes.</title>
        <authorList>
            <person name="Korhonen P.K."/>
            <person name="Edoardo P."/>
            <person name="Giuseppe L.R."/>
            <person name="Gasser R.B."/>
        </authorList>
    </citation>
    <scope>NUCLEOTIDE SEQUENCE [LARGE SCALE GENOMIC DNA]</scope>
    <source>
        <strain evidence="2">ISS120</strain>
    </source>
</reference>
<gene>
    <name evidence="2" type="ORF">T03_12120</name>
</gene>
<organism evidence="2 3">
    <name type="scientific">Trichinella britovi</name>
    <name type="common">Parasitic roundworm</name>
    <dbReference type="NCBI Taxonomy" id="45882"/>
    <lineage>
        <taxon>Eukaryota</taxon>
        <taxon>Metazoa</taxon>
        <taxon>Ecdysozoa</taxon>
        <taxon>Nematoda</taxon>
        <taxon>Enoplea</taxon>
        <taxon>Dorylaimia</taxon>
        <taxon>Trichinellida</taxon>
        <taxon>Trichinellidae</taxon>
        <taxon>Trichinella</taxon>
    </lineage>
</organism>
<evidence type="ECO:0000313" key="2">
    <source>
        <dbReference type="EMBL" id="KRY45900.1"/>
    </source>
</evidence>
<protein>
    <submittedName>
        <fullName evidence="2">Uncharacterized protein</fullName>
    </submittedName>
</protein>
<evidence type="ECO:0000313" key="3">
    <source>
        <dbReference type="Proteomes" id="UP000054653"/>
    </source>
</evidence>
<comment type="caution">
    <text evidence="2">The sequence shown here is derived from an EMBL/GenBank/DDBJ whole genome shotgun (WGS) entry which is preliminary data.</text>
</comment>
<accession>A0A0V1CAF6</accession>
<proteinExistence type="predicted"/>
<feature type="region of interest" description="Disordered" evidence="1">
    <location>
        <begin position="153"/>
        <end position="179"/>
    </location>
</feature>
<dbReference type="AlphaFoldDB" id="A0A0V1CAF6"/>
<keyword evidence="3" id="KW-1185">Reference proteome</keyword>
<evidence type="ECO:0000256" key="1">
    <source>
        <dbReference type="SAM" id="MobiDB-lite"/>
    </source>
</evidence>
<dbReference type="Proteomes" id="UP000054653">
    <property type="component" value="Unassembled WGS sequence"/>
</dbReference>